<feature type="transmembrane region" description="Helical" evidence="1">
    <location>
        <begin position="87"/>
        <end position="104"/>
    </location>
</feature>
<dbReference type="EMBL" id="KL584825">
    <property type="protein sequence ID" value="KEQ66595.1"/>
    <property type="molecule type" value="Genomic_DNA"/>
</dbReference>
<keyword evidence="3" id="KW-1185">Reference proteome</keyword>
<keyword evidence="1" id="KW-1133">Transmembrane helix</keyword>
<reference evidence="2 3" key="1">
    <citation type="journal article" date="2014" name="BMC Genomics">
        <title>Genome sequencing of four Aureobasidium pullulans varieties: biotechnological potential, stress tolerance, and description of new species.</title>
        <authorList>
            <person name="Gostin Ar C."/>
            <person name="Ohm R.A."/>
            <person name="Kogej T."/>
            <person name="Sonjak S."/>
            <person name="Turk M."/>
            <person name="Zajc J."/>
            <person name="Zalar P."/>
            <person name="Grube M."/>
            <person name="Sun H."/>
            <person name="Han J."/>
            <person name="Sharma A."/>
            <person name="Chiniquy J."/>
            <person name="Ngan C.Y."/>
            <person name="Lipzen A."/>
            <person name="Barry K."/>
            <person name="Grigoriev I.V."/>
            <person name="Gunde-Cimerman N."/>
        </authorList>
    </citation>
    <scope>NUCLEOTIDE SEQUENCE [LARGE SCALE GENOMIC DNA]</scope>
    <source>
        <strain evidence="2 3">CBS 110374</strain>
    </source>
</reference>
<dbReference type="Proteomes" id="UP000030672">
    <property type="component" value="Unassembled WGS sequence"/>
</dbReference>
<organism evidence="2 3">
    <name type="scientific">Aureobasidium melanogenum (strain CBS 110374)</name>
    <name type="common">Aureobasidium pullulans var. melanogenum</name>
    <dbReference type="NCBI Taxonomy" id="1043003"/>
    <lineage>
        <taxon>Eukaryota</taxon>
        <taxon>Fungi</taxon>
        <taxon>Dikarya</taxon>
        <taxon>Ascomycota</taxon>
        <taxon>Pezizomycotina</taxon>
        <taxon>Dothideomycetes</taxon>
        <taxon>Dothideomycetidae</taxon>
        <taxon>Dothideales</taxon>
        <taxon>Saccotheciaceae</taxon>
        <taxon>Aureobasidium</taxon>
    </lineage>
</organism>
<feature type="transmembrane region" description="Helical" evidence="1">
    <location>
        <begin position="139"/>
        <end position="160"/>
    </location>
</feature>
<dbReference type="RefSeq" id="XP_040883618.1">
    <property type="nucleotide sequence ID" value="XM_041020030.1"/>
</dbReference>
<name>A0A074W0L6_AURM1</name>
<dbReference type="GeneID" id="63913403"/>
<sequence>MAIATRLSPKAMTTLGVMAFVTLCFQTFNSSALPSLDATTLARLDAIERQIATLNHILAETNSTVPLNLTFPTRSSPDTSLAEVTKMVFGIAAILAWAASMSIFFEEVGKAASRTFAMGIWTACVTFVGLWYFGEPREWYGYFLGANWGFIGAVFLAVVFDRRDGGVDRLKEAVVDGQKA</sequence>
<protein>
    <submittedName>
        <fullName evidence="2">Uncharacterized protein</fullName>
    </submittedName>
</protein>
<dbReference type="HOGENOM" id="CLU_1495881_0_0_1"/>
<accession>A0A074W0L6</accession>
<evidence type="ECO:0000313" key="3">
    <source>
        <dbReference type="Proteomes" id="UP000030672"/>
    </source>
</evidence>
<evidence type="ECO:0000313" key="2">
    <source>
        <dbReference type="EMBL" id="KEQ66595.1"/>
    </source>
</evidence>
<feature type="transmembrane region" description="Helical" evidence="1">
    <location>
        <begin position="116"/>
        <end position="133"/>
    </location>
</feature>
<gene>
    <name evidence="2" type="ORF">M437DRAFT_39544</name>
</gene>
<evidence type="ECO:0000256" key="1">
    <source>
        <dbReference type="SAM" id="Phobius"/>
    </source>
</evidence>
<dbReference type="AlphaFoldDB" id="A0A074W0L6"/>
<keyword evidence="1" id="KW-0812">Transmembrane</keyword>
<keyword evidence="1" id="KW-0472">Membrane</keyword>
<proteinExistence type="predicted"/>